<feature type="compositionally biased region" description="Basic and acidic residues" evidence="1">
    <location>
        <begin position="69"/>
        <end position="80"/>
    </location>
</feature>
<name>A0A6J4SYQ4_9ACTN</name>
<feature type="region of interest" description="Disordered" evidence="1">
    <location>
        <begin position="94"/>
        <end position="141"/>
    </location>
</feature>
<feature type="compositionally biased region" description="Basic and acidic residues" evidence="1">
    <location>
        <begin position="46"/>
        <end position="60"/>
    </location>
</feature>
<feature type="compositionally biased region" description="Basic and acidic residues" evidence="1">
    <location>
        <begin position="113"/>
        <end position="135"/>
    </location>
</feature>
<proteinExistence type="predicted"/>
<sequence>LGARQQLGGPRDGLGRGRGKRPVARGGHGGAAVRGLHGLQVDGQEQDDRAALHPRPRERPLGVGHRGRRGVDALDHGAHGLRDRGLVHAEVRAQGGGRRVRREQQQRGARLRRLGEGGDRVREPRALVDRHDAHPAGHAGV</sequence>
<feature type="non-terminal residue" evidence="2">
    <location>
        <position position="141"/>
    </location>
</feature>
<gene>
    <name evidence="2" type="ORF">AVDCRST_MAG13-2674</name>
</gene>
<accession>A0A6J4SYQ4</accession>
<protein>
    <submittedName>
        <fullName evidence="2">Uncharacterized protein</fullName>
    </submittedName>
</protein>
<dbReference type="AlphaFoldDB" id="A0A6J4SYQ4"/>
<feature type="region of interest" description="Disordered" evidence="1">
    <location>
        <begin position="1"/>
        <end position="80"/>
    </location>
</feature>
<evidence type="ECO:0000313" key="2">
    <source>
        <dbReference type="EMBL" id="CAA9508586.1"/>
    </source>
</evidence>
<dbReference type="EMBL" id="CADCVO010000427">
    <property type="protein sequence ID" value="CAA9508586.1"/>
    <property type="molecule type" value="Genomic_DNA"/>
</dbReference>
<reference evidence="2" key="1">
    <citation type="submission" date="2020-02" db="EMBL/GenBank/DDBJ databases">
        <authorList>
            <person name="Meier V. D."/>
        </authorList>
    </citation>
    <scope>NUCLEOTIDE SEQUENCE</scope>
    <source>
        <strain evidence="2">AVDCRST_MAG13</strain>
    </source>
</reference>
<organism evidence="2">
    <name type="scientific">uncultured Solirubrobacteraceae bacterium</name>
    <dbReference type="NCBI Taxonomy" id="1162706"/>
    <lineage>
        <taxon>Bacteria</taxon>
        <taxon>Bacillati</taxon>
        <taxon>Actinomycetota</taxon>
        <taxon>Thermoleophilia</taxon>
        <taxon>Solirubrobacterales</taxon>
        <taxon>Solirubrobacteraceae</taxon>
        <taxon>environmental samples</taxon>
    </lineage>
</organism>
<feature type="non-terminal residue" evidence="2">
    <location>
        <position position="1"/>
    </location>
</feature>
<evidence type="ECO:0000256" key="1">
    <source>
        <dbReference type="SAM" id="MobiDB-lite"/>
    </source>
</evidence>